<proteinExistence type="predicted"/>
<organism evidence="2 3">
    <name type="scientific">Rotaria sordida</name>
    <dbReference type="NCBI Taxonomy" id="392033"/>
    <lineage>
        <taxon>Eukaryota</taxon>
        <taxon>Metazoa</taxon>
        <taxon>Spiralia</taxon>
        <taxon>Gnathifera</taxon>
        <taxon>Rotifera</taxon>
        <taxon>Eurotatoria</taxon>
        <taxon>Bdelloidea</taxon>
        <taxon>Philodinida</taxon>
        <taxon>Philodinidae</taxon>
        <taxon>Rotaria</taxon>
    </lineage>
</organism>
<sequence>KKSAHKNE</sequence>
<feature type="non-terminal residue" evidence="2">
    <location>
        <position position="1"/>
    </location>
</feature>
<dbReference type="EMBL" id="CAJNOH010000420">
    <property type="protein sequence ID" value="CAF1034292.1"/>
    <property type="molecule type" value="Genomic_DNA"/>
</dbReference>
<protein>
    <submittedName>
        <fullName evidence="2">Uncharacterized protein</fullName>
    </submittedName>
</protein>
<keyword evidence="3" id="KW-1185">Reference proteome</keyword>
<gene>
    <name evidence="2" type="ORF">JXQ802_LOCUS22989</name>
    <name evidence="1" type="ORF">PYM288_LOCUS16307</name>
</gene>
<dbReference type="Proteomes" id="UP000663854">
    <property type="component" value="Unassembled WGS sequence"/>
</dbReference>
<comment type="caution">
    <text evidence="2">The sequence shown here is derived from an EMBL/GenBank/DDBJ whole genome shotgun (WGS) entry which is preliminary data.</text>
</comment>
<name>A0A814UGG5_9BILA</name>
<reference evidence="2" key="1">
    <citation type="submission" date="2021-02" db="EMBL/GenBank/DDBJ databases">
        <authorList>
            <person name="Nowell W R."/>
        </authorList>
    </citation>
    <scope>NUCLEOTIDE SEQUENCE</scope>
</reference>
<dbReference type="EMBL" id="CAJNOL010000712">
    <property type="protein sequence ID" value="CAF1174549.1"/>
    <property type="molecule type" value="Genomic_DNA"/>
</dbReference>
<evidence type="ECO:0000313" key="3">
    <source>
        <dbReference type="Proteomes" id="UP000663870"/>
    </source>
</evidence>
<dbReference type="Proteomes" id="UP000663870">
    <property type="component" value="Unassembled WGS sequence"/>
</dbReference>
<accession>A0A814UGG5</accession>
<evidence type="ECO:0000313" key="2">
    <source>
        <dbReference type="EMBL" id="CAF1174549.1"/>
    </source>
</evidence>
<evidence type="ECO:0000313" key="1">
    <source>
        <dbReference type="EMBL" id="CAF1034292.1"/>
    </source>
</evidence>